<reference evidence="17 18" key="1">
    <citation type="submission" date="2018-07" db="EMBL/GenBank/DDBJ databases">
        <title>Motiliproteus coralliicola sp. nov., a bacterium isolated from Coral.</title>
        <authorList>
            <person name="Wang G."/>
        </authorList>
    </citation>
    <scope>NUCLEOTIDE SEQUENCE [LARGE SCALE GENOMIC DNA]</scope>
    <source>
        <strain evidence="17 18">C34</strain>
    </source>
</reference>
<dbReference type="GO" id="GO:0006614">
    <property type="term" value="P:SRP-dependent cotranslational protein targeting to membrane"/>
    <property type="evidence" value="ECO:0007669"/>
    <property type="project" value="UniProtKB-UniRule"/>
</dbReference>
<accession>A0A369WPC9</accession>
<keyword evidence="17" id="KW-0966">Cell projection</keyword>
<dbReference type="GO" id="GO:0044781">
    <property type="term" value="P:bacterial-type flagellum organization"/>
    <property type="evidence" value="ECO:0007669"/>
    <property type="project" value="UniProtKB-UniRule"/>
</dbReference>
<feature type="region of interest" description="Disordered" evidence="14">
    <location>
        <begin position="52"/>
        <end position="84"/>
    </location>
</feature>
<dbReference type="GO" id="GO:0005047">
    <property type="term" value="F:signal recognition particle binding"/>
    <property type="evidence" value="ECO:0007669"/>
    <property type="project" value="TreeGrafter"/>
</dbReference>
<evidence type="ECO:0000259" key="16">
    <source>
        <dbReference type="SMART" id="SM00962"/>
    </source>
</evidence>
<feature type="domain" description="AAA+ ATPase" evidence="15">
    <location>
        <begin position="256"/>
        <end position="375"/>
    </location>
</feature>
<dbReference type="InterPro" id="IPR003593">
    <property type="entry name" value="AAA+_ATPase"/>
</dbReference>
<dbReference type="InterPro" id="IPR047040">
    <property type="entry name" value="FlhF__GTPase_dom"/>
</dbReference>
<keyword evidence="18" id="KW-1185">Reference proteome</keyword>
<evidence type="ECO:0000256" key="10">
    <source>
        <dbReference type="ARBA" id="ARBA00023136"/>
    </source>
</evidence>
<dbReference type="NCBIfam" id="TIGR03499">
    <property type="entry name" value="FlhF"/>
    <property type="match status" value="1"/>
</dbReference>
<evidence type="ECO:0000256" key="7">
    <source>
        <dbReference type="ARBA" id="ARBA00022795"/>
    </source>
</evidence>
<keyword evidence="9" id="KW-0342">GTP-binding</keyword>
<protein>
    <recommendedName>
        <fullName evidence="3 13">Flagellar biosynthesis protein FlhF</fullName>
    </recommendedName>
</protein>
<proteinExistence type="inferred from homology"/>
<evidence type="ECO:0000256" key="11">
    <source>
        <dbReference type="ARBA" id="ARBA00023225"/>
    </source>
</evidence>
<comment type="similarity">
    <text evidence="2">Belongs to the GTP-binding SRP family.</text>
</comment>
<keyword evidence="7" id="KW-1005">Bacterial flagellum biogenesis</keyword>
<dbReference type="Pfam" id="PF00448">
    <property type="entry name" value="SRP54"/>
    <property type="match status" value="1"/>
</dbReference>
<dbReference type="AlphaFoldDB" id="A0A369WPC9"/>
<dbReference type="Proteomes" id="UP000253769">
    <property type="component" value="Unassembled WGS sequence"/>
</dbReference>
<keyword evidence="10" id="KW-0472">Membrane</keyword>
<dbReference type="InterPro" id="IPR000897">
    <property type="entry name" value="SRP54_GTPase_dom"/>
</dbReference>
<dbReference type="SUPFAM" id="SSF52540">
    <property type="entry name" value="P-loop containing nucleoside triphosphate hydrolases"/>
    <property type="match status" value="1"/>
</dbReference>
<comment type="caution">
    <text evidence="17">The sequence shown here is derived from an EMBL/GenBank/DDBJ whole genome shotgun (WGS) entry which is preliminary data.</text>
</comment>
<dbReference type="GO" id="GO:0005525">
    <property type="term" value="F:GTP binding"/>
    <property type="evidence" value="ECO:0007669"/>
    <property type="project" value="UniProtKB-UniRule"/>
</dbReference>
<keyword evidence="17" id="KW-0282">Flagellum</keyword>
<evidence type="ECO:0000256" key="12">
    <source>
        <dbReference type="ARBA" id="ARBA00025337"/>
    </source>
</evidence>
<dbReference type="InterPro" id="IPR027417">
    <property type="entry name" value="P-loop_NTPase"/>
</dbReference>
<dbReference type="PANTHER" id="PTHR43134:SF3">
    <property type="entry name" value="FLAGELLAR BIOSYNTHESIS PROTEIN FLHF"/>
    <property type="match status" value="1"/>
</dbReference>
<keyword evidence="5" id="KW-1003">Cell membrane</keyword>
<dbReference type="PANTHER" id="PTHR43134">
    <property type="entry name" value="SIGNAL RECOGNITION PARTICLE RECEPTOR SUBUNIT ALPHA"/>
    <property type="match status" value="1"/>
</dbReference>
<keyword evidence="17" id="KW-0969">Cilium</keyword>
<evidence type="ECO:0000313" key="18">
    <source>
        <dbReference type="Proteomes" id="UP000253769"/>
    </source>
</evidence>
<evidence type="ECO:0000256" key="5">
    <source>
        <dbReference type="ARBA" id="ARBA00022475"/>
    </source>
</evidence>
<dbReference type="GO" id="GO:0015031">
    <property type="term" value="P:protein transport"/>
    <property type="evidence" value="ECO:0007669"/>
    <property type="project" value="UniProtKB-KW"/>
</dbReference>
<dbReference type="SMART" id="SM00382">
    <property type="entry name" value="AAA"/>
    <property type="match status" value="1"/>
</dbReference>
<dbReference type="GO" id="GO:0005886">
    <property type="term" value="C:plasma membrane"/>
    <property type="evidence" value="ECO:0007669"/>
    <property type="project" value="UniProtKB-SubCell"/>
</dbReference>
<gene>
    <name evidence="17" type="primary">flhF</name>
    <name evidence="17" type="ORF">DV711_07420</name>
</gene>
<dbReference type="SMART" id="SM00962">
    <property type="entry name" value="SRP54"/>
    <property type="match status" value="1"/>
</dbReference>
<evidence type="ECO:0000256" key="2">
    <source>
        <dbReference type="ARBA" id="ARBA00008531"/>
    </source>
</evidence>
<dbReference type="Gene3D" id="3.40.50.300">
    <property type="entry name" value="P-loop containing nucleotide triphosphate hydrolases"/>
    <property type="match status" value="1"/>
</dbReference>
<evidence type="ECO:0000256" key="13">
    <source>
        <dbReference type="NCBIfam" id="TIGR03499"/>
    </source>
</evidence>
<evidence type="ECO:0000256" key="6">
    <source>
        <dbReference type="ARBA" id="ARBA00022741"/>
    </source>
</evidence>
<dbReference type="Gene3D" id="1.20.120.1380">
    <property type="entry name" value="Flagellar FlhF biosynthesis protein, N domain"/>
    <property type="match status" value="1"/>
</dbReference>
<dbReference type="FunFam" id="3.40.50.300:FF:000695">
    <property type="entry name" value="Flagellar biosynthesis regulator FlhF"/>
    <property type="match status" value="1"/>
</dbReference>
<evidence type="ECO:0000256" key="3">
    <source>
        <dbReference type="ARBA" id="ARBA00014919"/>
    </source>
</evidence>
<evidence type="ECO:0000256" key="1">
    <source>
        <dbReference type="ARBA" id="ARBA00004413"/>
    </source>
</evidence>
<keyword evidence="4" id="KW-0813">Transport</keyword>
<comment type="subcellular location">
    <subcellularLocation>
        <location evidence="1">Cell membrane</location>
        <topology evidence="1">Peripheral membrane protein</topology>
        <orientation evidence="1">Cytoplasmic side</orientation>
    </subcellularLocation>
</comment>
<keyword evidence="8" id="KW-0653">Protein transport</keyword>
<evidence type="ECO:0000256" key="9">
    <source>
        <dbReference type="ARBA" id="ARBA00023134"/>
    </source>
</evidence>
<dbReference type="InterPro" id="IPR020006">
    <property type="entry name" value="FlhF"/>
</dbReference>
<keyword evidence="6" id="KW-0547">Nucleotide-binding</keyword>
<evidence type="ECO:0000256" key="14">
    <source>
        <dbReference type="SAM" id="MobiDB-lite"/>
    </source>
</evidence>
<dbReference type="GO" id="GO:0003924">
    <property type="term" value="F:GTPase activity"/>
    <property type="evidence" value="ECO:0007669"/>
    <property type="project" value="UniProtKB-UniRule"/>
</dbReference>
<sequence length="473" mass="51489">MKVRRFFAPDMGQAMRLVRDEVGPDAVILSNNRVAGGVEVVVALEYEPAATEPVAPKSLSEARRERQLSALTGGRSGNEAGRRLSQELDRTRTELARRKAAQVSGVSSVRPIQNRQLDSLDDKAWDDVLASLRADQADVDPVPVQKPAAPERPVVSEAVAPRESEVLRAMRSEIEDLKQMLREQMAAPAPASVEAAEDPVLARLRSRLQRVGVSETLIDRLAQALEPGVDLERAWKVSLSRMVESLPVVGEDLVDRGGILAFVGATGVGKTTTIGKLAARYVLKHGSSGVALITTDSYRIAAHEQLRTFGRILDIPVRVVDEEHSLDDALRSLRDRRVVLIDTAGIGGSDQQREAQLEMLAQSGSRIKKLLVLPCTAQQQVLQRSYDHFKSIGLNGAVLSKLDESVSLGEVISTIIEQRLPLAYLADGQRIPDHIEVAKAKTLISRAVVLASGRATVQRDDSLMLQPQHSDAV</sequence>
<evidence type="ECO:0000256" key="4">
    <source>
        <dbReference type="ARBA" id="ARBA00022448"/>
    </source>
</evidence>
<evidence type="ECO:0000313" key="17">
    <source>
        <dbReference type="EMBL" id="RDE22426.1"/>
    </source>
</evidence>
<keyword evidence="11" id="KW-1006">Bacterial flagellum protein export</keyword>
<evidence type="ECO:0000259" key="15">
    <source>
        <dbReference type="SMART" id="SM00382"/>
    </source>
</evidence>
<dbReference type="RefSeq" id="WP_114695051.1">
    <property type="nucleotide sequence ID" value="NZ_QQOH01000002.1"/>
</dbReference>
<dbReference type="OrthoDB" id="9778554at2"/>
<comment type="function">
    <text evidence="12">Necessary for flagellar biosynthesis. May be involved in translocation of the flagellum.</text>
</comment>
<evidence type="ECO:0000256" key="8">
    <source>
        <dbReference type="ARBA" id="ARBA00022927"/>
    </source>
</evidence>
<organism evidence="17 18">
    <name type="scientific">Motiliproteus coralliicola</name>
    <dbReference type="NCBI Taxonomy" id="2283196"/>
    <lineage>
        <taxon>Bacteria</taxon>
        <taxon>Pseudomonadati</taxon>
        <taxon>Pseudomonadota</taxon>
        <taxon>Gammaproteobacteria</taxon>
        <taxon>Oceanospirillales</taxon>
        <taxon>Oceanospirillaceae</taxon>
        <taxon>Motiliproteus</taxon>
    </lineage>
</organism>
<dbReference type="CDD" id="cd17873">
    <property type="entry name" value="FlhF"/>
    <property type="match status" value="1"/>
</dbReference>
<name>A0A369WPC9_9GAMM</name>
<dbReference type="EMBL" id="QQOH01000002">
    <property type="protein sequence ID" value="RDE22426.1"/>
    <property type="molecule type" value="Genomic_DNA"/>
</dbReference>
<feature type="domain" description="SRP54-type proteins GTP-binding" evidence="16">
    <location>
        <begin position="257"/>
        <end position="449"/>
    </location>
</feature>